<dbReference type="AlphaFoldDB" id="A0AAW7QFE1"/>
<keyword evidence="1" id="KW-0812">Transmembrane</keyword>
<evidence type="ECO:0000313" key="3">
    <source>
        <dbReference type="Proteomes" id="UP001172310"/>
    </source>
</evidence>
<comment type="caution">
    <text evidence="2">The sequence shown here is derived from an EMBL/GenBank/DDBJ whole genome shotgun (WGS) entry which is preliminary data.</text>
</comment>
<feature type="transmembrane region" description="Helical" evidence="1">
    <location>
        <begin position="7"/>
        <end position="27"/>
    </location>
</feature>
<dbReference type="RefSeq" id="WP_301382221.1">
    <property type="nucleotide sequence ID" value="NZ_JAUJGC010000022.1"/>
</dbReference>
<dbReference type="InterPro" id="IPR009406">
    <property type="entry name" value="DUF1056"/>
</dbReference>
<name>A0AAW7QFE1_STRVE</name>
<accession>A0AAW7QFE1</accession>
<organism evidence="2 3">
    <name type="scientific">Streptococcus vestibularis</name>
    <dbReference type="NCBI Taxonomy" id="1343"/>
    <lineage>
        <taxon>Bacteria</taxon>
        <taxon>Bacillati</taxon>
        <taxon>Bacillota</taxon>
        <taxon>Bacilli</taxon>
        <taxon>Lactobacillales</taxon>
        <taxon>Streptococcaceae</taxon>
        <taxon>Streptococcus</taxon>
    </lineage>
</organism>
<keyword evidence="1" id="KW-0472">Membrane</keyword>
<evidence type="ECO:0000313" key="2">
    <source>
        <dbReference type="EMBL" id="MDN5269516.1"/>
    </source>
</evidence>
<sequence>MTIFKQLFSLLWAFFDVIMFLAAAITINVTMYFVGWLAFGICLTITFILAGLASELISGKGTE</sequence>
<protein>
    <submittedName>
        <fullName evidence="2">DUF1056 family protein</fullName>
    </submittedName>
</protein>
<dbReference type="Pfam" id="PF06341">
    <property type="entry name" value="DUF1056"/>
    <property type="match status" value="1"/>
</dbReference>
<gene>
    <name evidence="2" type="ORF">QY913_05110</name>
</gene>
<dbReference type="Proteomes" id="UP001172310">
    <property type="component" value="Unassembled WGS sequence"/>
</dbReference>
<feature type="transmembrane region" description="Helical" evidence="1">
    <location>
        <begin position="33"/>
        <end position="53"/>
    </location>
</feature>
<reference evidence="2" key="1">
    <citation type="submission" date="2023-07" db="EMBL/GenBank/DDBJ databases">
        <title>SVep1, a Temperate Phage of Human Oral Commensal Streptococcus vestibularis.</title>
        <authorList>
            <person name="Wu M."/>
            <person name="Zhu Y."/>
            <person name="Li Y."/>
        </authorList>
    </citation>
    <scope>NUCLEOTIDE SEQUENCE</scope>
    <source>
        <strain evidence="2">SVE8</strain>
    </source>
</reference>
<dbReference type="EMBL" id="JAUJGC010000022">
    <property type="protein sequence ID" value="MDN5269516.1"/>
    <property type="molecule type" value="Genomic_DNA"/>
</dbReference>
<keyword evidence="1" id="KW-1133">Transmembrane helix</keyword>
<proteinExistence type="predicted"/>
<evidence type="ECO:0000256" key="1">
    <source>
        <dbReference type="SAM" id="Phobius"/>
    </source>
</evidence>